<evidence type="ECO:0000313" key="2">
    <source>
        <dbReference type="Proteomes" id="UP000559626"/>
    </source>
</evidence>
<dbReference type="RefSeq" id="WP_169529312.1">
    <property type="nucleotide sequence ID" value="NZ_JABBGH010000001.1"/>
</dbReference>
<sequence length="160" mass="18956">MRSESWEINPVMLLRKNVVEDIYHKASYYEVKYHKTTPTIGIALENFNNDGNPYRLQLARQEDITFCHNRLAGLFQNVAIPFFEKYDRLDELDKEVNIISRKSLFSGLKYEGNLGIILAKLVDNPNYYKLEEKYREYYQQFSNGFYLSEYEGVVKILKSI</sequence>
<dbReference type="AlphaFoldDB" id="A0A7Y0AAW6"/>
<comment type="caution">
    <text evidence="1">The sequence shown here is derived from an EMBL/GenBank/DDBJ whole genome shotgun (WGS) entry which is preliminary data.</text>
</comment>
<name>A0A7Y0AAW6_9BACT</name>
<gene>
    <name evidence="1" type="ORF">HHL22_02090</name>
</gene>
<organism evidence="1 2">
    <name type="scientific">Hymenobacter polaris</name>
    <dbReference type="NCBI Taxonomy" id="2682546"/>
    <lineage>
        <taxon>Bacteria</taxon>
        <taxon>Pseudomonadati</taxon>
        <taxon>Bacteroidota</taxon>
        <taxon>Cytophagia</taxon>
        <taxon>Cytophagales</taxon>
        <taxon>Hymenobacteraceae</taxon>
        <taxon>Hymenobacter</taxon>
    </lineage>
</organism>
<accession>A0A7Y0AAW6</accession>
<dbReference type="EMBL" id="JABBGH010000001">
    <property type="protein sequence ID" value="NML63985.1"/>
    <property type="molecule type" value="Genomic_DNA"/>
</dbReference>
<reference evidence="1 2" key="1">
    <citation type="submission" date="2020-04" db="EMBL/GenBank/DDBJ databases">
        <title>Hymenobacter polaris sp. nov., isolated from Arctic soil.</title>
        <authorList>
            <person name="Dahal R.H."/>
        </authorList>
    </citation>
    <scope>NUCLEOTIDE SEQUENCE [LARGE SCALE GENOMIC DNA]</scope>
    <source>
        <strain evidence="1 2">RP-2-7</strain>
    </source>
</reference>
<evidence type="ECO:0000313" key="1">
    <source>
        <dbReference type="EMBL" id="NML63985.1"/>
    </source>
</evidence>
<protein>
    <submittedName>
        <fullName evidence="1">Uncharacterized protein</fullName>
    </submittedName>
</protein>
<keyword evidence="2" id="KW-1185">Reference proteome</keyword>
<proteinExistence type="predicted"/>
<dbReference type="Proteomes" id="UP000559626">
    <property type="component" value="Unassembled WGS sequence"/>
</dbReference>